<accession>A0A0A3XKR1</accession>
<sequence>MMAIARAGIPNSTPDRRLVMVQSAGPTGVNESVGSEGGFLVQSDFQDQLLDDLYAGGDILSLINPGKIGLSANSNGIRLNGVDETSRANGSRAGGIQAFWTGEAQQKTATQPKFRQISMELDKLTGLCYATDESLQDAAVLEPWLKEAFNTEFTFKLEDAIVNGTGVGMPLGILNSGALVTVSKEANQAANTLLSMNILKMWSRLPMRSRKNAVWLINPDVEPMFGQLSMPVFNVDNSQIVGGLPAYVSYTPPTDSAYAKLQGRPVIPTEYNNTLSGLGDIILFDPTAYLAIDKGQMQQASSIHVRFIYDETCFRFVYRFNGQPKWRTARTPYKGSNSQSPFVTLQAR</sequence>
<comment type="caution">
    <text evidence="4">The sequence shown here is derived from an EMBL/GenBank/DDBJ whole genome shotgun (WGS) entry which is preliminary data.</text>
</comment>
<protein>
    <recommendedName>
        <fullName evidence="3">Phage capsid-like C-terminal domain-containing protein</fullName>
    </recommendedName>
</protein>
<feature type="compositionally biased region" description="Polar residues" evidence="2">
    <location>
        <begin position="334"/>
        <end position="348"/>
    </location>
</feature>
<evidence type="ECO:0000256" key="2">
    <source>
        <dbReference type="SAM" id="MobiDB-lite"/>
    </source>
</evidence>
<feature type="region of interest" description="Disordered" evidence="2">
    <location>
        <begin position="329"/>
        <end position="348"/>
    </location>
</feature>
<evidence type="ECO:0000256" key="1">
    <source>
        <dbReference type="ARBA" id="ARBA00004328"/>
    </source>
</evidence>
<organism evidence="4 5">
    <name type="scientific">Bradyrhizobium japonicum</name>
    <dbReference type="NCBI Taxonomy" id="375"/>
    <lineage>
        <taxon>Bacteria</taxon>
        <taxon>Pseudomonadati</taxon>
        <taxon>Pseudomonadota</taxon>
        <taxon>Alphaproteobacteria</taxon>
        <taxon>Hyphomicrobiales</taxon>
        <taxon>Nitrobacteraceae</taxon>
        <taxon>Bradyrhizobium</taxon>
    </lineage>
</organism>
<evidence type="ECO:0000259" key="3">
    <source>
        <dbReference type="Pfam" id="PF05065"/>
    </source>
</evidence>
<gene>
    <name evidence="4" type="ORF">MA20_43020</name>
</gene>
<feature type="domain" description="Phage capsid-like C-terminal" evidence="3">
    <location>
        <begin position="37"/>
        <end position="325"/>
    </location>
</feature>
<dbReference type="InterPro" id="IPR054612">
    <property type="entry name" value="Phage_capsid-like_C"/>
</dbReference>
<evidence type="ECO:0000313" key="5">
    <source>
        <dbReference type="Proteomes" id="UP000030377"/>
    </source>
</evidence>
<comment type="subcellular location">
    <subcellularLocation>
        <location evidence="1">Virion</location>
    </subcellularLocation>
</comment>
<dbReference type="Proteomes" id="UP000030377">
    <property type="component" value="Unassembled WGS sequence"/>
</dbReference>
<proteinExistence type="predicted"/>
<dbReference type="Gene3D" id="3.30.2400.10">
    <property type="entry name" value="Major capsid protein gp5"/>
    <property type="match status" value="1"/>
</dbReference>
<dbReference type="AlphaFoldDB" id="A0A0A3XKR1"/>
<dbReference type="Pfam" id="PF05065">
    <property type="entry name" value="Phage_capsid"/>
    <property type="match status" value="1"/>
</dbReference>
<reference evidence="4 5" key="1">
    <citation type="submission" date="2014-09" db="EMBL/GenBank/DDBJ databases">
        <title>Draft genome of Bradyrhizobium japonicum Is-34.</title>
        <authorList>
            <person name="Tsurumaru H."/>
            <person name="Yamakawa T."/>
            <person name="Hashimoto S."/>
            <person name="Okizaki K."/>
            <person name="Kanesaki Y."/>
            <person name="Yoshikawa H."/>
            <person name="Yajima S."/>
        </authorList>
    </citation>
    <scope>NUCLEOTIDE SEQUENCE [LARGE SCALE GENOMIC DNA]</scope>
    <source>
        <strain evidence="4 5">Is-34</strain>
    </source>
</reference>
<name>A0A0A3XKR1_BRAJP</name>
<evidence type="ECO:0000313" key="4">
    <source>
        <dbReference type="EMBL" id="KGT73746.1"/>
    </source>
</evidence>
<dbReference type="NCBIfam" id="TIGR01554">
    <property type="entry name" value="major_cap_HK97"/>
    <property type="match status" value="1"/>
</dbReference>
<dbReference type="InterPro" id="IPR024455">
    <property type="entry name" value="Phage_capsid"/>
</dbReference>
<dbReference type="EMBL" id="JRPN01000042">
    <property type="protein sequence ID" value="KGT73746.1"/>
    <property type="molecule type" value="Genomic_DNA"/>
</dbReference>
<dbReference type="SUPFAM" id="SSF56563">
    <property type="entry name" value="Major capsid protein gp5"/>
    <property type="match status" value="1"/>
</dbReference>